<keyword evidence="2" id="KW-1185">Reference proteome</keyword>
<dbReference type="EMBL" id="JBHUIR010000062">
    <property type="protein sequence ID" value="MFD2261156.1"/>
    <property type="molecule type" value="Genomic_DNA"/>
</dbReference>
<dbReference type="RefSeq" id="WP_345099862.1">
    <property type="nucleotide sequence ID" value="NZ_BAABGS010000071.1"/>
</dbReference>
<reference evidence="2" key="1">
    <citation type="journal article" date="2019" name="Int. J. Syst. Evol. Microbiol.">
        <title>The Global Catalogue of Microorganisms (GCM) 10K type strain sequencing project: providing services to taxonomists for standard genome sequencing and annotation.</title>
        <authorList>
            <consortium name="The Broad Institute Genomics Platform"/>
            <consortium name="The Broad Institute Genome Sequencing Center for Infectious Disease"/>
            <person name="Wu L."/>
            <person name="Ma J."/>
        </authorList>
    </citation>
    <scope>NUCLEOTIDE SEQUENCE [LARGE SCALE GENOMIC DNA]</scope>
    <source>
        <strain evidence="2">KCTC 23707</strain>
    </source>
</reference>
<name>A0ABW5DNL8_9HYPH</name>
<evidence type="ECO:0000313" key="2">
    <source>
        <dbReference type="Proteomes" id="UP001597373"/>
    </source>
</evidence>
<accession>A0ABW5DNL8</accession>
<organism evidence="1 2">
    <name type="scientific">Chelativorans composti</name>
    <dbReference type="NCBI Taxonomy" id="768533"/>
    <lineage>
        <taxon>Bacteria</taxon>
        <taxon>Pseudomonadati</taxon>
        <taxon>Pseudomonadota</taxon>
        <taxon>Alphaproteobacteria</taxon>
        <taxon>Hyphomicrobiales</taxon>
        <taxon>Phyllobacteriaceae</taxon>
        <taxon>Chelativorans</taxon>
    </lineage>
</organism>
<sequence>MLTWNSRETDVLTSFTNDASTSTAVCGGTFPYEATQYYLLEEYRLLRRLGMNEMAERLGVQPEQADCPEPTLEYATQEELDAIAALPHQEVDTPLKAIRRHLIEELPGDRRLALNKLTRRYGLSRDDANRAREAIIAFLRESRVTWNFSLDRLDVYQFVQSRGRILTAHDRYDAEIDDAGSPEEELDCQIYLRTRVIVETDHFHSPDLFPDLAGIHPARWTNPTYFALDWMQHPNGGARQDFGSSYVVLKNDLKPFCTVTPFDTFIVQHTRMEALRETEAHPFFRSIAEATGLFVADEPFAACYYDVSMFPFLDRLIVQLLDQDVLPDVTPKPDPFCRLDPIVERATDIKLTPEQKISAERAISFYGEDNSQYIEVQCHRNVNIFDDAEFISFSVEEIQELMTRPNALHLLFENIRENTKDRPNFIRYHTNTKAELSAQEVAELGLP</sequence>
<comment type="caution">
    <text evidence="1">The sequence shown here is derived from an EMBL/GenBank/DDBJ whole genome shotgun (WGS) entry which is preliminary data.</text>
</comment>
<protein>
    <submittedName>
        <fullName evidence="1">Uncharacterized protein</fullName>
    </submittedName>
</protein>
<gene>
    <name evidence="1" type="ORF">ACFSMZ_15505</name>
</gene>
<dbReference type="Proteomes" id="UP001597373">
    <property type="component" value="Unassembled WGS sequence"/>
</dbReference>
<evidence type="ECO:0000313" key="1">
    <source>
        <dbReference type="EMBL" id="MFD2261156.1"/>
    </source>
</evidence>
<proteinExistence type="predicted"/>